<sequence>MNDYTSMLITALAVLLSFLVVFLSIPTILRVAYYKNLFDEPGKRHIHKKRVPNLGGLGIFMGFLFTYSIFFDWFHFRPIPFLIPSLLVIFAIGIKDDILITAPMMKLLGQLLAAFIIVGFGDLRITDFHGFFGLQPDYFTSFFLTVLFIIFIVNGFNLIDGVDGLAAISGIISTLAFTIWFYFNDEIHLVVIGVILIGALLAFLYYNLFSETQKIFMGDTGSMIIGFLLSVFAIRFMELNAPNVRDTLNYTMTSAPAVTVGILIVPVIDTLRVFFLRLSHGNSPFVADKNHIHHRLLTLGLSHFQIAFVLGGVNIIFILLSFLLKDFGMLKLMALNLVIGFMVFYIPAILIRFKVKKIRNNGKI</sequence>
<reference evidence="9 10" key="1">
    <citation type="submission" date="2016-10" db="EMBL/GenBank/DDBJ databases">
        <authorList>
            <person name="de Groot N.N."/>
        </authorList>
    </citation>
    <scope>NUCLEOTIDE SEQUENCE [LARGE SCALE GENOMIC DNA]</scope>
    <source>
        <strain evidence="9 10">DSM 19012</strain>
    </source>
</reference>
<keyword evidence="7" id="KW-0479">Metal-binding</keyword>
<gene>
    <name evidence="9" type="ORF">SAMN05444380_11296</name>
</gene>
<comment type="subcellular location">
    <subcellularLocation>
        <location evidence="1">Cell membrane</location>
        <topology evidence="1">Multi-pass membrane protein</topology>
    </subcellularLocation>
</comment>
<evidence type="ECO:0000313" key="9">
    <source>
        <dbReference type="EMBL" id="SFE51194.1"/>
    </source>
</evidence>
<keyword evidence="2" id="KW-1003">Cell membrane</keyword>
<organism evidence="9 10">
    <name type="scientific">Thermophagus xiamenensis</name>
    <dbReference type="NCBI Taxonomy" id="385682"/>
    <lineage>
        <taxon>Bacteria</taxon>
        <taxon>Pseudomonadati</taxon>
        <taxon>Bacteroidota</taxon>
        <taxon>Bacteroidia</taxon>
        <taxon>Marinilabiliales</taxon>
        <taxon>Marinilabiliaceae</taxon>
        <taxon>Thermophagus</taxon>
    </lineage>
</organism>
<feature type="transmembrane region" description="Helical" evidence="8">
    <location>
        <begin position="165"/>
        <end position="183"/>
    </location>
</feature>
<dbReference type="STRING" id="385682.SAMN05444380_11296"/>
<evidence type="ECO:0000256" key="2">
    <source>
        <dbReference type="ARBA" id="ARBA00022475"/>
    </source>
</evidence>
<dbReference type="CDD" id="cd06853">
    <property type="entry name" value="GT_WecA_like"/>
    <property type="match status" value="1"/>
</dbReference>
<feature type="transmembrane region" description="Helical" evidence="8">
    <location>
        <begin position="54"/>
        <end position="73"/>
    </location>
</feature>
<dbReference type="GO" id="GO:0044038">
    <property type="term" value="P:cell wall macromolecule biosynthetic process"/>
    <property type="evidence" value="ECO:0007669"/>
    <property type="project" value="TreeGrafter"/>
</dbReference>
<keyword evidence="10" id="KW-1185">Reference proteome</keyword>
<dbReference type="GO" id="GO:0071555">
    <property type="term" value="P:cell wall organization"/>
    <property type="evidence" value="ECO:0007669"/>
    <property type="project" value="TreeGrafter"/>
</dbReference>
<dbReference type="Pfam" id="PF00953">
    <property type="entry name" value="Glycos_transf_4"/>
    <property type="match status" value="1"/>
</dbReference>
<keyword evidence="5 8" id="KW-1133">Transmembrane helix</keyword>
<feature type="transmembrane region" description="Helical" evidence="8">
    <location>
        <begin position="6"/>
        <end position="33"/>
    </location>
</feature>
<dbReference type="RefSeq" id="WP_010527997.1">
    <property type="nucleotide sequence ID" value="NZ_AFSL01000066.1"/>
</dbReference>
<evidence type="ECO:0000256" key="5">
    <source>
        <dbReference type="ARBA" id="ARBA00022989"/>
    </source>
</evidence>
<dbReference type="FunCoup" id="A0A1I2B4V5">
    <property type="interactions" value="232"/>
</dbReference>
<feature type="transmembrane region" description="Helical" evidence="8">
    <location>
        <begin position="296"/>
        <end position="320"/>
    </location>
</feature>
<keyword evidence="4 8" id="KW-0812">Transmembrane</keyword>
<dbReference type="PANTHER" id="PTHR22926:SF3">
    <property type="entry name" value="UNDECAPRENYL-PHOSPHATE ALPHA-N-ACETYLGLUCOSAMINYL 1-PHOSPHATE TRANSFERASE"/>
    <property type="match status" value="1"/>
</dbReference>
<dbReference type="PROSITE" id="PS01348">
    <property type="entry name" value="MRAY_2"/>
    <property type="match status" value="1"/>
</dbReference>
<comment type="cofactor">
    <cofactor evidence="7">
        <name>Mg(2+)</name>
        <dbReference type="ChEBI" id="CHEBI:18420"/>
    </cofactor>
</comment>
<name>A0A1I2B4V5_9BACT</name>
<dbReference type="GO" id="GO:0005886">
    <property type="term" value="C:plasma membrane"/>
    <property type="evidence" value="ECO:0007669"/>
    <property type="project" value="UniProtKB-SubCell"/>
</dbReference>
<proteinExistence type="predicted"/>
<feature type="transmembrane region" description="Helical" evidence="8">
    <location>
        <begin position="79"/>
        <end position="95"/>
    </location>
</feature>
<evidence type="ECO:0000256" key="8">
    <source>
        <dbReference type="SAM" id="Phobius"/>
    </source>
</evidence>
<dbReference type="Proteomes" id="UP000181976">
    <property type="component" value="Unassembled WGS sequence"/>
</dbReference>
<evidence type="ECO:0000256" key="1">
    <source>
        <dbReference type="ARBA" id="ARBA00004651"/>
    </source>
</evidence>
<dbReference type="GO" id="GO:0016780">
    <property type="term" value="F:phosphotransferase activity, for other substituted phosphate groups"/>
    <property type="evidence" value="ECO:0007669"/>
    <property type="project" value="InterPro"/>
</dbReference>
<dbReference type="PANTHER" id="PTHR22926">
    <property type="entry name" value="PHOSPHO-N-ACETYLMURAMOYL-PENTAPEPTIDE-TRANSFERASE"/>
    <property type="match status" value="1"/>
</dbReference>
<accession>A0A1I2B4V5</accession>
<dbReference type="InterPro" id="IPR000715">
    <property type="entry name" value="Glycosyl_transferase_4"/>
</dbReference>
<feature type="binding site" evidence="7">
    <location>
        <position position="157"/>
    </location>
    <ligand>
        <name>Mg(2+)</name>
        <dbReference type="ChEBI" id="CHEBI:18420"/>
    </ligand>
</feature>
<dbReference type="GO" id="GO:0009103">
    <property type="term" value="P:lipopolysaccharide biosynthetic process"/>
    <property type="evidence" value="ECO:0007669"/>
    <property type="project" value="TreeGrafter"/>
</dbReference>
<keyword evidence="6 8" id="KW-0472">Membrane</keyword>
<dbReference type="InterPro" id="IPR018480">
    <property type="entry name" value="PNAcMuramoyl-5peptid_Trfase_CS"/>
</dbReference>
<keyword evidence="7" id="KW-0460">Magnesium</keyword>
<dbReference type="eggNOG" id="COG0472">
    <property type="taxonomic scope" value="Bacteria"/>
</dbReference>
<evidence type="ECO:0000256" key="6">
    <source>
        <dbReference type="ARBA" id="ARBA00023136"/>
    </source>
</evidence>
<feature type="transmembrane region" description="Helical" evidence="8">
    <location>
        <begin position="189"/>
        <end position="208"/>
    </location>
</feature>
<dbReference type="EMBL" id="FONA01000012">
    <property type="protein sequence ID" value="SFE51194.1"/>
    <property type="molecule type" value="Genomic_DNA"/>
</dbReference>
<feature type="transmembrane region" description="Helical" evidence="8">
    <location>
        <begin position="138"/>
        <end position="158"/>
    </location>
</feature>
<evidence type="ECO:0000256" key="4">
    <source>
        <dbReference type="ARBA" id="ARBA00022692"/>
    </source>
</evidence>
<protein>
    <submittedName>
        <fullName evidence="9">UDP-N-acetylmuramyl pentapeptide phosphotransferase/UDP-N-acetylglucosamine-1-phosphate transferase</fullName>
    </submittedName>
</protein>
<evidence type="ECO:0000256" key="3">
    <source>
        <dbReference type="ARBA" id="ARBA00022679"/>
    </source>
</evidence>
<evidence type="ECO:0000256" key="7">
    <source>
        <dbReference type="PIRSR" id="PIRSR600715-1"/>
    </source>
</evidence>
<dbReference type="GO" id="GO:0046872">
    <property type="term" value="F:metal ion binding"/>
    <property type="evidence" value="ECO:0007669"/>
    <property type="project" value="UniProtKB-KW"/>
</dbReference>
<feature type="transmembrane region" description="Helical" evidence="8">
    <location>
        <begin position="107"/>
        <end position="126"/>
    </location>
</feature>
<dbReference type="InParanoid" id="A0A1I2B4V5"/>
<feature type="transmembrane region" description="Helical" evidence="8">
    <location>
        <begin position="332"/>
        <end position="353"/>
    </location>
</feature>
<evidence type="ECO:0000313" key="10">
    <source>
        <dbReference type="Proteomes" id="UP000181976"/>
    </source>
</evidence>
<dbReference type="AlphaFoldDB" id="A0A1I2B4V5"/>
<feature type="binding site" evidence="7">
    <location>
        <position position="219"/>
    </location>
    <ligand>
        <name>Mg(2+)</name>
        <dbReference type="ChEBI" id="CHEBI:18420"/>
    </ligand>
</feature>
<dbReference type="OrthoDB" id="9783652at2"/>
<feature type="transmembrane region" description="Helical" evidence="8">
    <location>
        <begin position="220"/>
        <end position="237"/>
    </location>
</feature>
<feature type="transmembrane region" description="Helical" evidence="8">
    <location>
        <begin position="257"/>
        <end position="275"/>
    </location>
</feature>
<keyword evidence="3 9" id="KW-0808">Transferase</keyword>